<evidence type="ECO:0000313" key="2">
    <source>
        <dbReference type="EMBL" id="CAG8512307.1"/>
    </source>
</evidence>
<dbReference type="Proteomes" id="UP000789572">
    <property type="component" value="Unassembled WGS sequence"/>
</dbReference>
<organism evidence="2 3">
    <name type="scientific">Paraglomus occultum</name>
    <dbReference type="NCBI Taxonomy" id="144539"/>
    <lineage>
        <taxon>Eukaryota</taxon>
        <taxon>Fungi</taxon>
        <taxon>Fungi incertae sedis</taxon>
        <taxon>Mucoromycota</taxon>
        <taxon>Glomeromycotina</taxon>
        <taxon>Glomeromycetes</taxon>
        <taxon>Paraglomerales</taxon>
        <taxon>Paraglomeraceae</taxon>
        <taxon>Paraglomus</taxon>
    </lineage>
</organism>
<sequence length="86" mass="10113">MDPYTPLSQCHKYQIIRLHQEMDQLIKLHAQLRTHNVVVAQWGENIHESKKAFEERRDKMQMEKKDRSGGNARKKGSGAKSKRRAK</sequence>
<keyword evidence="3" id="KW-1185">Reference proteome</keyword>
<gene>
    <name evidence="2" type="ORF">POCULU_LOCUS3136</name>
</gene>
<feature type="compositionally biased region" description="Basic and acidic residues" evidence="1">
    <location>
        <begin position="54"/>
        <end position="68"/>
    </location>
</feature>
<name>A0A9N9A038_9GLOM</name>
<dbReference type="AlphaFoldDB" id="A0A9N9A038"/>
<reference evidence="2" key="1">
    <citation type="submission" date="2021-06" db="EMBL/GenBank/DDBJ databases">
        <authorList>
            <person name="Kallberg Y."/>
            <person name="Tangrot J."/>
            <person name="Rosling A."/>
        </authorList>
    </citation>
    <scope>NUCLEOTIDE SEQUENCE</scope>
    <source>
        <strain evidence="2">IA702</strain>
    </source>
</reference>
<evidence type="ECO:0000256" key="1">
    <source>
        <dbReference type="SAM" id="MobiDB-lite"/>
    </source>
</evidence>
<accession>A0A9N9A038</accession>
<proteinExistence type="predicted"/>
<feature type="region of interest" description="Disordered" evidence="1">
    <location>
        <begin position="54"/>
        <end position="86"/>
    </location>
</feature>
<dbReference type="EMBL" id="CAJVPJ010000328">
    <property type="protein sequence ID" value="CAG8512307.1"/>
    <property type="molecule type" value="Genomic_DNA"/>
</dbReference>
<comment type="caution">
    <text evidence="2">The sequence shown here is derived from an EMBL/GenBank/DDBJ whole genome shotgun (WGS) entry which is preliminary data.</text>
</comment>
<evidence type="ECO:0000313" key="3">
    <source>
        <dbReference type="Proteomes" id="UP000789572"/>
    </source>
</evidence>
<protein>
    <submittedName>
        <fullName evidence="2">5237_t:CDS:1</fullName>
    </submittedName>
</protein>
<feature type="compositionally biased region" description="Basic residues" evidence="1">
    <location>
        <begin position="72"/>
        <end position="86"/>
    </location>
</feature>